<dbReference type="SUPFAM" id="SSF52047">
    <property type="entry name" value="RNI-like"/>
    <property type="match status" value="1"/>
</dbReference>
<dbReference type="InterPro" id="IPR006566">
    <property type="entry name" value="FBD"/>
</dbReference>
<dbReference type="CDD" id="cd22160">
    <property type="entry name" value="F-box_AtFBL13-like"/>
    <property type="match status" value="1"/>
</dbReference>
<dbReference type="SMART" id="SM00256">
    <property type="entry name" value="FBOX"/>
    <property type="match status" value="1"/>
</dbReference>
<dbReference type="SUPFAM" id="SSF81383">
    <property type="entry name" value="F-box domain"/>
    <property type="match status" value="1"/>
</dbReference>
<feature type="domain" description="F-box" evidence="1">
    <location>
        <begin position="4"/>
        <end position="40"/>
    </location>
</feature>
<reference evidence="2 3" key="2">
    <citation type="journal article" date="2017" name="Front. Plant Sci.">
        <title>Gene Classification and Mining of Molecular Markers Useful in Red Clover (Trifolium pratense) Breeding.</title>
        <authorList>
            <person name="Istvanek J."/>
            <person name="Dluhosova J."/>
            <person name="Dluhos P."/>
            <person name="Patkova L."/>
            <person name="Nedelnik J."/>
            <person name="Repkova J."/>
        </authorList>
    </citation>
    <scope>NUCLEOTIDE SEQUENCE [LARGE SCALE GENOMIC DNA]</scope>
    <source>
        <strain evidence="3">cv. Tatra</strain>
        <tissue evidence="2">Young leaves</tissue>
    </source>
</reference>
<dbReference type="PANTHER" id="PTHR31900">
    <property type="entry name" value="F-BOX/RNI SUPERFAMILY PROTEIN-RELATED"/>
    <property type="match status" value="1"/>
</dbReference>
<accession>A0A2K3N918</accession>
<gene>
    <name evidence="2" type="ORF">L195_g022802</name>
</gene>
<evidence type="ECO:0000259" key="1">
    <source>
        <dbReference type="PROSITE" id="PS50181"/>
    </source>
</evidence>
<dbReference type="InterPro" id="IPR001810">
    <property type="entry name" value="F-box_dom"/>
</dbReference>
<proteinExistence type="predicted"/>
<dbReference type="InterPro" id="IPR053781">
    <property type="entry name" value="F-box_AtFBL13-like"/>
</dbReference>
<dbReference type="Pfam" id="PF00646">
    <property type="entry name" value="F-box"/>
    <property type="match status" value="1"/>
</dbReference>
<dbReference type="InterPro" id="IPR036047">
    <property type="entry name" value="F-box-like_dom_sf"/>
</dbReference>
<evidence type="ECO:0000313" key="3">
    <source>
        <dbReference type="Proteomes" id="UP000236291"/>
    </source>
</evidence>
<dbReference type="PANTHER" id="PTHR31900:SF34">
    <property type="entry name" value="EMB|CAB62440.1-RELATED"/>
    <property type="match status" value="1"/>
</dbReference>
<dbReference type="Gene3D" id="3.80.10.10">
    <property type="entry name" value="Ribonuclease Inhibitor"/>
    <property type="match status" value="1"/>
</dbReference>
<dbReference type="Pfam" id="PF08387">
    <property type="entry name" value="FBD"/>
    <property type="match status" value="1"/>
</dbReference>
<dbReference type="InterPro" id="IPR032675">
    <property type="entry name" value="LRR_dom_sf"/>
</dbReference>
<dbReference type="InterPro" id="IPR050232">
    <property type="entry name" value="FBL13/AtMIF1-like"/>
</dbReference>
<dbReference type="EMBL" id="ASHM01017866">
    <property type="protein sequence ID" value="PNX99536.1"/>
    <property type="molecule type" value="Genomic_DNA"/>
</dbReference>
<organism evidence="2 3">
    <name type="scientific">Trifolium pratense</name>
    <name type="common">Red clover</name>
    <dbReference type="NCBI Taxonomy" id="57577"/>
    <lineage>
        <taxon>Eukaryota</taxon>
        <taxon>Viridiplantae</taxon>
        <taxon>Streptophyta</taxon>
        <taxon>Embryophyta</taxon>
        <taxon>Tracheophyta</taxon>
        <taxon>Spermatophyta</taxon>
        <taxon>Magnoliopsida</taxon>
        <taxon>eudicotyledons</taxon>
        <taxon>Gunneridae</taxon>
        <taxon>Pentapetalae</taxon>
        <taxon>rosids</taxon>
        <taxon>fabids</taxon>
        <taxon>Fabales</taxon>
        <taxon>Fabaceae</taxon>
        <taxon>Papilionoideae</taxon>
        <taxon>50 kb inversion clade</taxon>
        <taxon>NPAAA clade</taxon>
        <taxon>Hologalegina</taxon>
        <taxon>IRL clade</taxon>
        <taxon>Trifolieae</taxon>
        <taxon>Trifolium</taxon>
    </lineage>
</organism>
<dbReference type="STRING" id="57577.A0A2K3N918"/>
<comment type="caution">
    <text evidence="2">The sequence shown here is derived from an EMBL/GenBank/DDBJ whole genome shotgun (WGS) entry which is preliminary data.</text>
</comment>
<reference evidence="2 3" key="1">
    <citation type="journal article" date="2014" name="Am. J. Bot.">
        <title>Genome assembly and annotation for red clover (Trifolium pratense; Fabaceae).</title>
        <authorList>
            <person name="Istvanek J."/>
            <person name="Jaros M."/>
            <person name="Krenek A."/>
            <person name="Repkova J."/>
        </authorList>
    </citation>
    <scope>NUCLEOTIDE SEQUENCE [LARGE SCALE GENOMIC DNA]</scope>
    <source>
        <strain evidence="3">cv. Tatra</strain>
        <tissue evidence="2">Young leaves</tissue>
    </source>
</reference>
<protein>
    <submittedName>
        <fullName evidence="2">F-box/LRR-repeat protein</fullName>
    </submittedName>
</protein>
<name>A0A2K3N918_TRIPR</name>
<dbReference type="SMART" id="SM00579">
    <property type="entry name" value="FBD"/>
    <property type="match status" value="1"/>
</dbReference>
<dbReference type="Gene3D" id="1.20.1280.50">
    <property type="match status" value="1"/>
</dbReference>
<dbReference type="PROSITE" id="PS50181">
    <property type="entry name" value="FBOX"/>
    <property type="match status" value="1"/>
</dbReference>
<dbReference type="Proteomes" id="UP000236291">
    <property type="component" value="Unassembled WGS sequence"/>
</dbReference>
<evidence type="ECO:0000313" key="2">
    <source>
        <dbReference type="EMBL" id="PNX99536.1"/>
    </source>
</evidence>
<sequence length="372" mass="43496">MQMDDRISALPDDILSHILSFLPTEDAFTTTLLSKRWKLIWLLVPVLNFDDQRFITRGKPYVHFMDMVKSIICAKRKHRKPIKKMYLKCHRDSNHELSEVNVRKWLFGAANCGMEHLEFQTTLLFYFYISNFRNLVVLKLKAVRLNSCLPGHFQSLKTLHLNDIYILKHWYIRKLLNSCPILEDFEAKNISGKYSPEEYKREFKSLTNLVRADISNLNRFDVPLEAFSNVQFLRVEEMYGHVPVFPNLTHAELGFQSNVDLSSVFRVLEKLPKLQNLVLEMPEPSTSVESCILIPFISPECLSSQFKECTLTNYRGQKHELQFAQYIMLNSTNLRRMIICTPSSVNDKEKLAMQMELSSFLKSSSPCQIYFK</sequence>
<dbReference type="AlphaFoldDB" id="A0A2K3N918"/>